<dbReference type="GO" id="GO:0030955">
    <property type="term" value="F:potassium ion binding"/>
    <property type="evidence" value="ECO:0007669"/>
    <property type="project" value="InterPro"/>
</dbReference>
<dbReference type="FunFam" id="2.40.33.10:FF:000001">
    <property type="entry name" value="Pyruvate kinase"/>
    <property type="match status" value="1"/>
</dbReference>
<dbReference type="EC" id="2.7.1.40" evidence="5 14"/>
<evidence type="ECO:0000256" key="10">
    <source>
        <dbReference type="ARBA" id="ARBA00022840"/>
    </source>
</evidence>
<dbReference type="SUPFAM" id="SSF50800">
    <property type="entry name" value="PK beta-barrel domain-like"/>
    <property type="match status" value="1"/>
</dbReference>
<dbReference type="GO" id="GO:0005524">
    <property type="term" value="F:ATP binding"/>
    <property type="evidence" value="ECO:0007669"/>
    <property type="project" value="UniProtKB-KW"/>
</dbReference>
<evidence type="ECO:0000256" key="3">
    <source>
        <dbReference type="ARBA" id="ARBA00004997"/>
    </source>
</evidence>
<dbReference type="NCBIfam" id="NF004491">
    <property type="entry name" value="PRK05826.1"/>
    <property type="match status" value="1"/>
</dbReference>
<evidence type="ECO:0000256" key="13">
    <source>
        <dbReference type="ARBA" id="ARBA00023317"/>
    </source>
</evidence>
<keyword evidence="7" id="KW-0479">Metal-binding</keyword>
<dbReference type="Gene3D" id="2.40.33.10">
    <property type="entry name" value="PK beta-barrel domain-like"/>
    <property type="match status" value="1"/>
</dbReference>
<dbReference type="GO" id="GO:0000287">
    <property type="term" value="F:magnesium ion binding"/>
    <property type="evidence" value="ECO:0007669"/>
    <property type="project" value="InterPro"/>
</dbReference>
<accession>A0A7S4UQI0</accession>
<dbReference type="InterPro" id="IPR001697">
    <property type="entry name" value="Pyr_Knase"/>
</dbReference>
<keyword evidence="13" id="KW-0670">Pyruvate</keyword>
<dbReference type="GO" id="GO:0004743">
    <property type="term" value="F:pyruvate kinase activity"/>
    <property type="evidence" value="ECO:0007669"/>
    <property type="project" value="UniProtKB-EC"/>
</dbReference>
<dbReference type="SUPFAM" id="SSF52935">
    <property type="entry name" value="PK C-terminal domain-like"/>
    <property type="match status" value="1"/>
</dbReference>
<sequence length="639" mass="68430">MSMMLVRATSKKTVAAITSSVRKPSAVLPTSSVFLSTLLDSSKSPRPSSCVGQQQRWYQPSIPAHSSNSFVTNFDLPDPTTGEEEVDEHLIIPEEPSPPPISSSSKKTAVRKPFARQNKQLTKIVATIGPTSEQLEPMTSLVDSGLSVMRLNFSHATVDEVELRCKNLHLAQCKKEPHAGAERSDVDVHMPEQHVRAILLDTRGPEIRTGKLRNDHSGHETITLVAGNTINLHTAQIWADNGSTETDLFIDYPSLHVSLDPGMKVLLDDGAITLTVRSVEKEKEFHGSVVCTIDNTGDLRSRAGVNLPGAETDLPAMSDKDKVDIKYGMAKDVDYIAASFIQNAEGVRQIRRYLKDCARDLGWDTAAPLPLIISKIESVSALQNFDEILAESDGIMVARGDLGVEIPIQQVTNAQKEMVAACNAVGKPVIVATQMLESMAKNPRPTRAEVADVTNAVYDGADCVMLSGETAKGKYPVETLKMMNEIISGAETFVSARPDLDVGSGRGIKAFAEGGPFANSSGAAIAKAAVAAAAERQASAIIVLTSHGTLPRLVSAYRPHVPIVTICPSGKIARQLMLHRGIHPVVSAGGVSPGRKCPAAILDAKAMGYIKSGDDIIFVGIEKTEELGNFAVMKVATVP</sequence>
<comment type="cofactor">
    <cofactor evidence="1">
        <name>Mg(2+)</name>
        <dbReference type="ChEBI" id="CHEBI:18420"/>
    </cofactor>
</comment>
<dbReference type="UniPathway" id="UPA00109">
    <property type="reaction ID" value="UER00188"/>
</dbReference>
<dbReference type="InterPro" id="IPR015795">
    <property type="entry name" value="Pyrv_Knase_C"/>
</dbReference>
<dbReference type="FunFam" id="3.20.20.60:FF:000025">
    <property type="entry name" value="Pyruvate kinase"/>
    <property type="match status" value="1"/>
</dbReference>
<dbReference type="InterPro" id="IPR015793">
    <property type="entry name" value="Pyrv_Knase_brl"/>
</dbReference>
<evidence type="ECO:0000256" key="6">
    <source>
        <dbReference type="ARBA" id="ARBA00022679"/>
    </source>
</evidence>
<dbReference type="Pfam" id="PF00224">
    <property type="entry name" value="PK"/>
    <property type="match status" value="1"/>
</dbReference>
<evidence type="ECO:0000256" key="8">
    <source>
        <dbReference type="ARBA" id="ARBA00022741"/>
    </source>
</evidence>
<dbReference type="InterPro" id="IPR036918">
    <property type="entry name" value="Pyrv_Knase_C_sf"/>
</dbReference>
<comment type="similarity">
    <text evidence="4 14">Belongs to the pyruvate kinase family.</text>
</comment>
<dbReference type="Gene3D" id="3.40.1380.20">
    <property type="entry name" value="Pyruvate kinase, C-terminal domain"/>
    <property type="match status" value="1"/>
</dbReference>
<evidence type="ECO:0000313" key="17">
    <source>
        <dbReference type="EMBL" id="CAE4583839.1"/>
    </source>
</evidence>
<keyword evidence="9 14" id="KW-0418">Kinase</keyword>
<name>A0A7S4UQI0_9STRA</name>
<evidence type="ECO:0000256" key="5">
    <source>
        <dbReference type="ARBA" id="ARBA00012142"/>
    </source>
</evidence>
<keyword evidence="11 14" id="KW-0460">Magnesium</keyword>
<evidence type="ECO:0000256" key="12">
    <source>
        <dbReference type="ARBA" id="ARBA00023152"/>
    </source>
</evidence>
<reference evidence="17" key="1">
    <citation type="submission" date="2021-01" db="EMBL/GenBank/DDBJ databases">
        <authorList>
            <person name="Corre E."/>
            <person name="Pelletier E."/>
            <person name="Niang G."/>
            <person name="Scheremetjew M."/>
            <person name="Finn R."/>
            <person name="Kale V."/>
            <person name="Holt S."/>
            <person name="Cochrane G."/>
            <person name="Meng A."/>
            <person name="Brown T."/>
            <person name="Cohen L."/>
        </authorList>
    </citation>
    <scope>NUCLEOTIDE SEQUENCE</scope>
    <source>
        <strain evidence="17">GSO104</strain>
    </source>
</reference>
<proteinExistence type="inferred from homology"/>
<dbReference type="Gene3D" id="3.20.20.60">
    <property type="entry name" value="Phosphoenolpyruvate-binding domains"/>
    <property type="match status" value="1"/>
</dbReference>
<dbReference type="GO" id="GO:0016301">
    <property type="term" value="F:kinase activity"/>
    <property type="evidence" value="ECO:0007669"/>
    <property type="project" value="UniProtKB-KW"/>
</dbReference>
<evidence type="ECO:0000256" key="2">
    <source>
        <dbReference type="ARBA" id="ARBA00001958"/>
    </source>
</evidence>
<evidence type="ECO:0000256" key="11">
    <source>
        <dbReference type="ARBA" id="ARBA00022842"/>
    </source>
</evidence>
<evidence type="ECO:0000256" key="9">
    <source>
        <dbReference type="ARBA" id="ARBA00022777"/>
    </source>
</evidence>
<dbReference type="AlphaFoldDB" id="A0A7S4UQI0"/>
<dbReference type="InterPro" id="IPR015813">
    <property type="entry name" value="Pyrv/PenolPyrv_kinase-like_dom"/>
</dbReference>
<dbReference type="PRINTS" id="PR01050">
    <property type="entry name" value="PYRUVTKNASE"/>
</dbReference>
<evidence type="ECO:0000259" key="16">
    <source>
        <dbReference type="Pfam" id="PF02887"/>
    </source>
</evidence>
<keyword evidence="6 14" id="KW-0808">Transferase</keyword>
<keyword evidence="10" id="KW-0067">ATP-binding</keyword>
<dbReference type="InterPro" id="IPR040442">
    <property type="entry name" value="Pyrv_kinase-like_dom_sf"/>
</dbReference>
<comment type="cofactor">
    <cofactor evidence="2">
        <name>K(+)</name>
        <dbReference type="ChEBI" id="CHEBI:29103"/>
    </cofactor>
</comment>
<keyword evidence="12 14" id="KW-0324">Glycolysis</keyword>
<evidence type="ECO:0000256" key="1">
    <source>
        <dbReference type="ARBA" id="ARBA00001946"/>
    </source>
</evidence>
<evidence type="ECO:0000256" key="7">
    <source>
        <dbReference type="ARBA" id="ARBA00022723"/>
    </source>
</evidence>
<dbReference type="PANTHER" id="PTHR11817">
    <property type="entry name" value="PYRUVATE KINASE"/>
    <property type="match status" value="1"/>
</dbReference>
<dbReference type="InterPro" id="IPR011037">
    <property type="entry name" value="Pyrv_Knase-like_insert_dom_sf"/>
</dbReference>
<keyword evidence="8" id="KW-0547">Nucleotide-binding</keyword>
<dbReference type="InterPro" id="IPR015806">
    <property type="entry name" value="Pyrv_Knase_insert_dom_sf"/>
</dbReference>
<dbReference type="Pfam" id="PF02887">
    <property type="entry name" value="PK_C"/>
    <property type="match status" value="1"/>
</dbReference>
<evidence type="ECO:0000259" key="15">
    <source>
        <dbReference type="Pfam" id="PF00224"/>
    </source>
</evidence>
<evidence type="ECO:0000256" key="4">
    <source>
        <dbReference type="ARBA" id="ARBA00008663"/>
    </source>
</evidence>
<dbReference type="EMBL" id="HBNS01003597">
    <property type="protein sequence ID" value="CAE4583839.1"/>
    <property type="molecule type" value="Transcribed_RNA"/>
</dbReference>
<organism evidence="17">
    <name type="scientific">Ditylum brightwellii</name>
    <dbReference type="NCBI Taxonomy" id="49249"/>
    <lineage>
        <taxon>Eukaryota</taxon>
        <taxon>Sar</taxon>
        <taxon>Stramenopiles</taxon>
        <taxon>Ochrophyta</taxon>
        <taxon>Bacillariophyta</taxon>
        <taxon>Mediophyceae</taxon>
        <taxon>Lithodesmiophycidae</taxon>
        <taxon>Lithodesmiales</taxon>
        <taxon>Lithodesmiaceae</taxon>
        <taxon>Ditylum</taxon>
    </lineage>
</organism>
<comment type="catalytic activity">
    <reaction evidence="14">
        <text>pyruvate + ATP = phosphoenolpyruvate + ADP + H(+)</text>
        <dbReference type="Rhea" id="RHEA:18157"/>
        <dbReference type="ChEBI" id="CHEBI:15361"/>
        <dbReference type="ChEBI" id="CHEBI:15378"/>
        <dbReference type="ChEBI" id="CHEBI:30616"/>
        <dbReference type="ChEBI" id="CHEBI:58702"/>
        <dbReference type="ChEBI" id="CHEBI:456216"/>
        <dbReference type="EC" id="2.7.1.40"/>
    </reaction>
</comment>
<evidence type="ECO:0000256" key="14">
    <source>
        <dbReference type="RuleBase" id="RU000504"/>
    </source>
</evidence>
<gene>
    <name evidence="17" type="ORF">DBRI00130_LOCUS2914</name>
</gene>
<feature type="domain" description="Pyruvate kinase barrel" evidence="15">
    <location>
        <begin position="122"/>
        <end position="479"/>
    </location>
</feature>
<protein>
    <recommendedName>
        <fullName evidence="5 14">Pyruvate kinase</fullName>
        <ecNumber evidence="5 14">2.7.1.40</ecNumber>
    </recommendedName>
</protein>
<dbReference type="NCBIfam" id="TIGR01064">
    <property type="entry name" value="pyruv_kin"/>
    <property type="match status" value="1"/>
</dbReference>
<feature type="domain" description="Pyruvate kinase C-terminal" evidence="16">
    <location>
        <begin position="524"/>
        <end position="635"/>
    </location>
</feature>
<comment type="pathway">
    <text evidence="3 14">Carbohydrate degradation; glycolysis; pyruvate from D-glyceraldehyde 3-phosphate: step 5/5.</text>
</comment>
<dbReference type="SUPFAM" id="SSF51621">
    <property type="entry name" value="Phosphoenolpyruvate/pyruvate domain"/>
    <property type="match status" value="1"/>
</dbReference>